<reference evidence="2" key="1">
    <citation type="journal article" date="2021" name="Open Biol.">
        <title>Shared evolutionary footprints suggest mitochondrial oxidative damage underlies multiple complex I losses in fungi.</title>
        <authorList>
            <person name="Schikora-Tamarit M.A."/>
            <person name="Marcet-Houben M."/>
            <person name="Nosek J."/>
            <person name="Gabaldon T."/>
        </authorList>
    </citation>
    <scope>NUCLEOTIDE SEQUENCE</scope>
    <source>
        <strain evidence="2">NCAIM Y.01608</strain>
    </source>
</reference>
<dbReference type="AlphaFoldDB" id="A0A9P8SZX8"/>
<feature type="domain" description="Glutamine amidotransferase" evidence="1">
    <location>
        <begin position="97"/>
        <end position="198"/>
    </location>
</feature>
<proteinExistence type="predicted"/>
<organism evidence="2 3">
    <name type="scientific">Ogataea polymorpha</name>
    <dbReference type="NCBI Taxonomy" id="460523"/>
    <lineage>
        <taxon>Eukaryota</taxon>
        <taxon>Fungi</taxon>
        <taxon>Dikarya</taxon>
        <taxon>Ascomycota</taxon>
        <taxon>Saccharomycotina</taxon>
        <taxon>Pichiomycetes</taxon>
        <taxon>Pichiales</taxon>
        <taxon>Pichiaceae</taxon>
        <taxon>Ogataea</taxon>
    </lineage>
</organism>
<dbReference type="Pfam" id="PF00117">
    <property type="entry name" value="GATase"/>
    <property type="match status" value="1"/>
</dbReference>
<protein>
    <recommendedName>
        <fullName evidence="1">Glutamine amidotransferase domain-containing protein</fullName>
    </recommendedName>
</protein>
<dbReference type="GO" id="GO:0005634">
    <property type="term" value="C:nucleus"/>
    <property type="evidence" value="ECO:0007669"/>
    <property type="project" value="TreeGrafter"/>
</dbReference>
<gene>
    <name evidence="2" type="ORF">OGATHE_005491</name>
</gene>
<evidence type="ECO:0000313" key="3">
    <source>
        <dbReference type="Proteomes" id="UP000788993"/>
    </source>
</evidence>
<dbReference type="PANTHER" id="PTHR42695">
    <property type="entry name" value="GLUTAMINE AMIDOTRANSFERASE YLR126C-RELATED"/>
    <property type="match status" value="1"/>
</dbReference>
<dbReference type="EMBL" id="JAEUBD010001468">
    <property type="protein sequence ID" value="KAH3661158.1"/>
    <property type="molecule type" value="Genomic_DNA"/>
</dbReference>
<dbReference type="Gene3D" id="3.40.50.880">
    <property type="match status" value="1"/>
</dbReference>
<keyword evidence="3" id="KW-1185">Reference proteome</keyword>
<accession>A0A9P8SZX8</accession>
<dbReference type="OrthoDB" id="92161at2759"/>
<reference evidence="2" key="2">
    <citation type="submission" date="2021-01" db="EMBL/GenBank/DDBJ databases">
        <authorList>
            <person name="Schikora-Tamarit M.A."/>
        </authorList>
    </citation>
    <scope>NUCLEOTIDE SEQUENCE</scope>
    <source>
        <strain evidence="2">NCAIM Y.01608</strain>
    </source>
</reference>
<evidence type="ECO:0000313" key="2">
    <source>
        <dbReference type="EMBL" id="KAH3661158.1"/>
    </source>
</evidence>
<name>A0A9P8SZX8_9ASCO</name>
<dbReference type="InterPro" id="IPR017926">
    <property type="entry name" value="GATASE"/>
</dbReference>
<dbReference type="CDD" id="cd01741">
    <property type="entry name" value="GATase1_1"/>
    <property type="match status" value="1"/>
</dbReference>
<sequence>MTKAVLFHAVINCDIQNQRQLDRGDYGDIACIFFTKHGLNRPTKKYHAVYGDLPSTSELDKFASVHLTGANQCPYGDEPWVLELVALVKNIVEEYPSIKLTGACFGHQIICRATGGVVTPNPNGIEGGICEIEISDDFPRTILDLPPPRKLHIVEAHKNWVQSAPPDVIVLGSSSKTHNQGVYRKGRFLTIQGHPEYGTDVSDFIVQSWIKKDCSQAYYADCMSRNKSLPNDGGVLGRAMVRFLTDDSL</sequence>
<dbReference type="InterPro" id="IPR029062">
    <property type="entry name" value="Class_I_gatase-like"/>
</dbReference>
<evidence type="ECO:0000259" key="1">
    <source>
        <dbReference type="Pfam" id="PF00117"/>
    </source>
</evidence>
<dbReference type="Proteomes" id="UP000788993">
    <property type="component" value="Unassembled WGS sequence"/>
</dbReference>
<dbReference type="GO" id="GO:0005829">
    <property type="term" value="C:cytosol"/>
    <property type="evidence" value="ECO:0007669"/>
    <property type="project" value="TreeGrafter"/>
</dbReference>
<dbReference type="InterPro" id="IPR044992">
    <property type="entry name" value="ChyE-like"/>
</dbReference>
<dbReference type="PANTHER" id="PTHR42695:SF5">
    <property type="entry name" value="GLUTAMINE AMIDOTRANSFERASE YLR126C-RELATED"/>
    <property type="match status" value="1"/>
</dbReference>
<dbReference type="SUPFAM" id="SSF52317">
    <property type="entry name" value="Class I glutamine amidotransferase-like"/>
    <property type="match status" value="1"/>
</dbReference>
<comment type="caution">
    <text evidence="2">The sequence shown here is derived from an EMBL/GenBank/DDBJ whole genome shotgun (WGS) entry which is preliminary data.</text>
</comment>